<feature type="transmembrane region" description="Helical" evidence="8">
    <location>
        <begin position="168"/>
        <end position="191"/>
    </location>
</feature>
<feature type="transmembrane region" description="Helical" evidence="8">
    <location>
        <begin position="203"/>
        <end position="224"/>
    </location>
</feature>
<evidence type="ECO:0000313" key="11">
    <source>
        <dbReference type="Proteomes" id="UP000287168"/>
    </source>
</evidence>
<dbReference type="Pfam" id="PF13231">
    <property type="entry name" value="PMT_2"/>
    <property type="match status" value="1"/>
</dbReference>
<feature type="transmembrane region" description="Helical" evidence="8">
    <location>
        <begin position="132"/>
        <end position="156"/>
    </location>
</feature>
<dbReference type="OrthoDB" id="7813221at2"/>
<dbReference type="EMBL" id="SBLC01000080">
    <property type="protein sequence ID" value="RWY35597.1"/>
    <property type="molecule type" value="Genomic_DNA"/>
</dbReference>
<dbReference type="AlphaFoldDB" id="A0A3S3U1X6"/>
<evidence type="ECO:0000256" key="4">
    <source>
        <dbReference type="ARBA" id="ARBA00022679"/>
    </source>
</evidence>
<proteinExistence type="predicted"/>
<evidence type="ECO:0000256" key="8">
    <source>
        <dbReference type="SAM" id="Phobius"/>
    </source>
</evidence>
<evidence type="ECO:0000256" key="2">
    <source>
        <dbReference type="ARBA" id="ARBA00022475"/>
    </source>
</evidence>
<feature type="domain" description="Glycosyltransferase RgtA/B/C/D-like" evidence="9">
    <location>
        <begin position="79"/>
        <end position="225"/>
    </location>
</feature>
<evidence type="ECO:0000256" key="3">
    <source>
        <dbReference type="ARBA" id="ARBA00022676"/>
    </source>
</evidence>
<keyword evidence="4 10" id="KW-0808">Transferase</keyword>
<accession>A0A3S3U1X6</accession>
<evidence type="ECO:0000313" key="10">
    <source>
        <dbReference type="EMBL" id="RWY35597.1"/>
    </source>
</evidence>
<name>A0A3S3U1X6_9RHOB</name>
<feature type="transmembrane region" description="Helical" evidence="8">
    <location>
        <begin position="336"/>
        <end position="353"/>
    </location>
</feature>
<sequence>MGMKSHVTTWSDLPGGFWKLLLIGMGLRILWAFAIPVLPVSDSLAYHQFARTLVDHGVYGWSALEPTAYWAVGTSGLVAFTYLFTDSYVGVVILNLIAGFMILTLSHHLAARWFAPRVGLLAMALVAFWPNLIFFTTILSSELFFIAMTLAGLFFWQRPVGNPMANLILAGLVWGLTSYIRPVILLVPVALALVDLVRGPRRFAVTAMEAGIAVLLIMLIAMPWTMRNQQVFGTPVMISTNFGPNLWMGNNPASNGGYMELPPEVGPMSEIERSDYLKAEAKQFTIENPGAAIRLLGVKLVKLNIRETIGVVWNEVHLRDMIGDRGVLGAKLIATGYWYLLLAGALTGMVAIGRRQGITAAFFNPPVALWGYFTALHVVVVAEDRYHMPSAPFIAILAAVALHALLLQPRTPPGKKAFPA</sequence>
<evidence type="ECO:0000256" key="1">
    <source>
        <dbReference type="ARBA" id="ARBA00004651"/>
    </source>
</evidence>
<evidence type="ECO:0000256" key="5">
    <source>
        <dbReference type="ARBA" id="ARBA00022692"/>
    </source>
</evidence>
<keyword evidence="6 8" id="KW-1133">Transmembrane helix</keyword>
<keyword evidence="5 8" id="KW-0812">Transmembrane</keyword>
<dbReference type="Proteomes" id="UP000287168">
    <property type="component" value="Unassembled WGS sequence"/>
</dbReference>
<comment type="caution">
    <text evidence="10">The sequence shown here is derived from an EMBL/GenBank/DDBJ whole genome shotgun (WGS) entry which is preliminary data.</text>
</comment>
<dbReference type="GO" id="GO:0005886">
    <property type="term" value="C:plasma membrane"/>
    <property type="evidence" value="ECO:0007669"/>
    <property type="project" value="UniProtKB-SubCell"/>
</dbReference>
<protein>
    <submittedName>
        <fullName evidence="10">Glycosyl transferase family 39</fullName>
    </submittedName>
</protein>
<gene>
    <name evidence="10" type="ORF">EP867_18735</name>
</gene>
<dbReference type="GO" id="GO:0009103">
    <property type="term" value="P:lipopolysaccharide biosynthetic process"/>
    <property type="evidence" value="ECO:0007669"/>
    <property type="project" value="UniProtKB-ARBA"/>
</dbReference>
<comment type="subcellular location">
    <subcellularLocation>
        <location evidence="1">Cell membrane</location>
        <topology evidence="1">Multi-pass membrane protein</topology>
    </subcellularLocation>
</comment>
<feature type="transmembrane region" description="Helical" evidence="8">
    <location>
        <begin position="67"/>
        <end position="85"/>
    </location>
</feature>
<feature type="transmembrane region" description="Helical" evidence="8">
    <location>
        <begin position="360"/>
        <end position="380"/>
    </location>
</feature>
<evidence type="ECO:0000256" key="7">
    <source>
        <dbReference type="ARBA" id="ARBA00023136"/>
    </source>
</evidence>
<feature type="transmembrane region" description="Helical" evidence="8">
    <location>
        <begin position="386"/>
        <end position="407"/>
    </location>
</feature>
<keyword evidence="11" id="KW-1185">Reference proteome</keyword>
<dbReference type="InterPro" id="IPR038731">
    <property type="entry name" value="RgtA/B/C-like"/>
</dbReference>
<feature type="transmembrane region" description="Helical" evidence="8">
    <location>
        <begin position="91"/>
        <end position="111"/>
    </location>
</feature>
<keyword evidence="7 8" id="KW-0472">Membrane</keyword>
<feature type="transmembrane region" description="Helical" evidence="8">
    <location>
        <begin position="20"/>
        <end position="46"/>
    </location>
</feature>
<evidence type="ECO:0000259" key="9">
    <source>
        <dbReference type="Pfam" id="PF13231"/>
    </source>
</evidence>
<dbReference type="InterPro" id="IPR050297">
    <property type="entry name" value="LipidA_mod_glycosyltrf_83"/>
</dbReference>
<dbReference type="PANTHER" id="PTHR33908:SF11">
    <property type="entry name" value="MEMBRANE PROTEIN"/>
    <property type="match status" value="1"/>
</dbReference>
<dbReference type="GO" id="GO:0016763">
    <property type="term" value="F:pentosyltransferase activity"/>
    <property type="evidence" value="ECO:0007669"/>
    <property type="project" value="TreeGrafter"/>
</dbReference>
<organism evidence="10 11">
    <name type="scientific">Falsigemmobacter intermedius</name>
    <dbReference type="NCBI Taxonomy" id="1553448"/>
    <lineage>
        <taxon>Bacteria</taxon>
        <taxon>Pseudomonadati</taxon>
        <taxon>Pseudomonadota</taxon>
        <taxon>Alphaproteobacteria</taxon>
        <taxon>Rhodobacterales</taxon>
        <taxon>Paracoccaceae</taxon>
        <taxon>Falsigemmobacter</taxon>
    </lineage>
</organism>
<reference evidence="10 11" key="1">
    <citation type="journal article" date="2015" name="Int. J. Syst. Evol. Microbiol.">
        <title>Gemmobacter intermedius sp. nov., isolated from a white stork (Ciconia ciconia).</title>
        <authorList>
            <person name="Kampfer P."/>
            <person name="Jerzak L."/>
            <person name="Wilharm G."/>
            <person name="Golke J."/>
            <person name="Busse H.J."/>
            <person name="Glaeser S.P."/>
        </authorList>
    </citation>
    <scope>NUCLEOTIDE SEQUENCE [LARGE SCALE GENOMIC DNA]</scope>
    <source>
        <strain evidence="10 11">119/4</strain>
    </source>
</reference>
<keyword evidence="2" id="KW-1003">Cell membrane</keyword>
<dbReference type="PANTHER" id="PTHR33908">
    <property type="entry name" value="MANNOSYLTRANSFERASE YKCB-RELATED"/>
    <property type="match status" value="1"/>
</dbReference>
<keyword evidence="3" id="KW-0328">Glycosyltransferase</keyword>
<evidence type="ECO:0000256" key="6">
    <source>
        <dbReference type="ARBA" id="ARBA00022989"/>
    </source>
</evidence>